<gene>
    <name evidence="8" type="ORF">H1191_06475</name>
</gene>
<dbReference type="Proteomes" id="UP000535491">
    <property type="component" value="Unassembled WGS sequence"/>
</dbReference>
<evidence type="ECO:0000256" key="2">
    <source>
        <dbReference type="ARBA" id="ARBA00022448"/>
    </source>
</evidence>
<feature type="transmembrane region" description="Helical" evidence="6">
    <location>
        <begin position="21"/>
        <end position="44"/>
    </location>
</feature>
<dbReference type="GO" id="GO:0005886">
    <property type="term" value="C:plasma membrane"/>
    <property type="evidence" value="ECO:0007669"/>
    <property type="project" value="UniProtKB-SubCell"/>
</dbReference>
<accession>A0A7W1WQB1</accession>
<feature type="transmembrane region" description="Helical" evidence="6">
    <location>
        <begin position="414"/>
        <end position="432"/>
    </location>
</feature>
<feature type="transmembrane region" description="Helical" evidence="6">
    <location>
        <begin position="93"/>
        <end position="114"/>
    </location>
</feature>
<evidence type="ECO:0000259" key="7">
    <source>
        <dbReference type="PROSITE" id="PS50850"/>
    </source>
</evidence>
<feature type="transmembrane region" description="Helical" evidence="6">
    <location>
        <begin position="153"/>
        <end position="174"/>
    </location>
</feature>
<evidence type="ECO:0000313" key="9">
    <source>
        <dbReference type="Proteomes" id="UP000535491"/>
    </source>
</evidence>
<dbReference type="Gene3D" id="1.20.1250.20">
    <property type="entry name" value="MFS general substrate transporter like domains"/>
    <property type="match status" value="1"/>
</dbReference>
<keyword evidence="5 6" id="KW-0472">Membrane</keyword>
<evidence type="ECO:0000256" key="3">
    <source>
        <dbReference type="ARBA" id="ARBA00022692"/>
    </source>
</evidence>
<dbReference type="EMBL" id="JACEIQ010000004">
    <property type="protein sequence ID" value="MBA4493948.1"/>
    <property type="molecule type" value="Genomic_DNA"/>
</dbReference>
<dbReference type="Pfam" id="PF07690">
    <property type="entry name" value="MFS_1"/>
    <property type="match status" value="1"/>
</dbReference>
<evidence type="ECO:0000256" key="1">
    <source>
        <dbReference type="ARBA" id="ARBA00004651"/>
    </source>
</evidence>
<evidence type="ECO:0000256" key="6">
    <source>
        <dbReference type="SAM" id="Phobius"/>
    </source>
</evidence>
<feature type="transmembrane region" description="Helical" evidence="6">
    <location>
        <begin position="120"/>
        <end position="141"/>
    </location>
</feature>
<dbReference type="RefSeq" id="WP_181751181.1">
    <property type="nucleotide sequence ID" value="NZ_JACEIQ010000004.1"/>
</dbReference>
<dbReference type="GO" id="GO:0046943">
    <property type="term" value="F:carboxylic acid transmembrane transporter activity"/>
    <property type="evidence" value="ECO:0007669"/>
    <property type="project" value="TreeGrafter"/>
</dbReference>
<dbReference type="InterPro" id="IPR020846">
    <property type="entry name" value="MFS_dom"/>
</dbReference>
<reference evidence="8 9" key="1">
    <citation type="submission" date="2020-07" db="EMBL/GenBank/DDBJ databases">
        <authorList>
            <person name="Feng H."/>
        </authorList>
    </citation>
    <scope>NUCLEOTIDE SEQUENCE [LARGE SCALE GENOMIC DNA]</scope>
    <source>
        <strain evidence="9">s-10</strain>
    </source>
</reference>
<dbReference type="PROSITE" id="PS50850">
    <property type="entry name" value="MFS"/>
    <property type="match status" value="1"/>
</dbReference>
<evidence type="ECO:0000256" key="4">
    <source>
        <dbReference type="ARBA" id="ARBA00022989"/>
    </source>
</evidence>
<feature type="transmembrane region" description="Helical" evidence="6">
    <location>
        <begin position="288"/>
        <end position="311"/>
    </location>
</feature>
<evidence type="ECO:0000256" key="5">
    <source>
        <dbReference type="ARBA" id="ARBA00023136"/>
    </source>
</evidence>
<dbReference type="SUPFAM" id="SSF103473">
    <property type="entry name" value="MFS general substrate transporter"/>
    <property type="match status" value="1"/>
</dbReference>
<name>A0A7W1WQB1_9BACL</name>
<protein>
    <submittedName>
        <fullName evidence="8">MFS transporter</fullName>
    </submittedName>
</protein>
<feature type="transmembrane region" description="Helical" evidence="6">
    <location>
        <begin position="348"/>
        <end position="371"/>
    </location>
</feature>
<feature type="transmembrane region" description="Helical" evidence="6">
    <location>
        <begin position="392"/>
        <end position="408"/>
    </location>
</feature>
<feature type="transmembrane region" description="Helical" evidence="6">
    <location>
        <begin position="249"/>
        <end position="268"/>
    </location>
</feature>
<keyword evidence="3 6" id="KW-0812">Transmembrane</keyword>
<comment type="subcellular location">
    <subcellularLocation>
        <location evidence="1">Cell membrane</location>
        <topology evidence="1">Multi-pass membrane protein</topology>
    </subcellularLocation>
</comment>
<feature type="transmembrane region" description="Helical" evidence="6">
    <location>
        <begin position="64"/>
        <end position="86"/>
    </location>
</feature>
<dbReference type="PANTHER" id="PTHR23508">
    <property type="entry name" value="CARBOXYLIC ACID TRANSPORTER PROTEIN HOMOLOG"/>
    <property type="match status" value="1"/>
</dbReference>
<comment type="caution">
    <text evidence="8">The sequence shown here is derived from an EMBL/GenBank/DDBJ whole genome shotgun (WGS) entry which is preliminary data.</text>
</comment>
<keyword evidence="2" id="KW-0813">Transport</keyword>
<sequence length="441" mass="48542">MQSSKDLRLEEKNEISRYSYIVLWATFLGWMMDALDSSFFGLVLKPAVTEILGGTATTQQIASNGSIVMTTYLVGWATGGILFGLLTDYWGRVKVLTIGILMYSVFTGLCAIAQDITQLAIFRFFTGLGSGPEFAIGAALITEVWKAKHRAKAIGIMMSGYSVGYFLSALLYYILSTAGFGWRSVFLVGVLPALLILYIRKHLEEPEKWKKVNERRKELKNTKKALTEEEKSLKGFALKEIFKNEYGRITFIAVVIATAALIGNWAIGGWIPTIVNTMLSEQGLDAKIVAQKVSIVAMLYNGGGVFGYASWGFLADWWGRKKTFIFSMAGSLIFAPIVFLSVDSYEGYMIATPFLGFFVFGLFSGLAIWLAEIYPTHVRGTGSTFCFNISRYLVAFAPLTIPFLVTAFGSISNAAAVLSCVFVIGLIATFFVKETKGVTIE</sequence>
<evidence type="ECO:0000313" key="8">
    <source>
        <dbReference type="EMBL" id="MBA4493948.1"/>
    </source>
</evidence>
<proteinExistence type="predicted"/>
<feature type="transmembrane region" description="Helical" evidence="6">
    <location>
        <begin position="180"/>
        <end position="199"/>
    </location>
</feature>
<keyword evidence="9" id="KW-1185">Reference proteome</keyword>
<dbReference type="InterPro" id="IPR011701">
    <property type="entry name" value="MFS"/>
</dbReference>
<feature type="transmembrane region" description="Helical" evidence="6">
    <location>
        <begin position="323"/>
        <end position="342"/>
    </location>
</feature>
<dbReference type="AlphaFoldDB" id="A0A7W1WQB1"/>
<organism evidence="8 9">
    <name type="scientific">Paenactinomyces guangxiensis</name>
    <dbReference type="NCBI Taxonomy" id="1490290"/>
    <lineage>
        <taxon>Bacteria</taxon>
        <taxon>Bacillati</taxon>
        <taxon>Bacillota</taxon>
        <taxon>Bacilli</taxon>
        <taxon>Bacillales</taxon>
        <taxon>Thermoactinomycetaceae</taxon>
        <taxon>Paenactinomyces</taxon>
    </lineage>
</organism>
<dbReference type="PANTHER" id="PTHR23508:SF10">
    <property type="entry name" value="CARBOXYLIC ACID TRANSPORTER PROTEIN HOMOLOG"/>
    <property type="match status" value="1"/>
</dbReference>
<dbReference type="InterPro" id="IPR036259">
    <property type="entry name" value="MFS_trans_sf"/>
</dbReference>
<feature type="domain" description="Major facilitator superfamily (MFS) profile" evidence="7">
    <location>
        <begin position="22"/>
        <end position="437"/>
    </location>
</feature>
<keyword evidence="4 6" id="KW-1133">Transmembrane helix</keyword>